<dbReference type="InterPro" id="IPR013766">
    <property type="entry name" value="Thioredoxin_domain"/>
</dbReference>
<dbReference type="GO" id="GO:0000139">
    <property type="term" value="C:Golgi membrane"/>
    <property type="evidence" value="ECO:0007669"/>
    <property type="project" value="TreeGrafter"/>
</dbReference>
<evidence type="ECO:0000256" key="1">
    <source>
        <dbReference type="ARBA" id="ARBA00001974"/>
    </source>
</evidence>
<protein>
    <recommendedName>
        <fullName evidence="10">Sulfhydryl oxidase</fullName>
        <ecNumber evidence="10">1.8.3.2</ecNumber>
    </recommendedName>
</protein>
<dbReference type="GO" id="GO:0016971">
    <property type="term" value="F:flavin-dependent sulfhydryl oxidase activity"/>
    <property type="evidence" value="ECO:0007669"/>
    <property type="project" value="InterPro"/>
</dbReference>
<dbReference type="InterPro" id="IPR039798">
    <property type="entry name" value="Sulfhydryl_oxidase"/>
</dbReference>
<evidence type="ECO:0000256" key="3">
    <source>
        <dbReference type="ARBA" id="ARBA00022630"/>
    </source>
</evidence>
<accession>A0A6P8XPG1</accession>
<keyword evidence="7" id="KW-1015">Disulfide bond</keyword>
<feature type="signal peptide" evidence="11">
    <location>
        <begin position="1"/>
        <end position="25"/>
    </location>
</feature>
<evidence type="ECO:0000256" key="5">
    <source>
        <dbReference type="ARBA" id="ARBA00022827"/>
    </source>
</evidence>
<dbReference type="Pfam" id="PF18371">
    <property type="entry name" value="FAD_SOX"/>
    <property type="match status" value="1"/>
</dbReference>
<organism evidence="13 14">
    <name type="scientific">Drosophila albomicans</name>
    <name type="common">Fruit fly</name>
    <dbReference type="NCBI Taxonomy" id="7291"/>
    <lineage>
        <taxon>Eukaryota</taxon>
        <taxon>Metazoa</taxon>
        <taxon>Ecdysozoa</taxon>
        <taxon>Arthropoda</taxon>
        <taxon>Hexapoda</taxon>
        <taxon>Insecta</taxon>
        <taxon>Pterygota</taxon>
        <taxon>Neoptera</taxon>
        <taxon>Endopterygota</taxon>
        <taxon>Diptera</taxon>
        <taxon>Brachycera</taxon>
        <taxon>Muscomorpha</taxon>
        <taxon>Ephydroidea</taxon>
        <taxon>Drosophilidae</taxon>
        <taxon>Drosophila</taxon>
    </lineage>
</organism>
<dbReference type="CTD" id="169714"/>
<dbReference type="InterPro" id="IPR040986">
    <property type="entry name" value="QSOX_FAD-bd_dom"/>
</dbReference>
<comment type="catalytic activity">
    <reaction evidence="9 10">
        <text>2 R'C(R)SH + O2 = R'C(R)S-S(R)CR' + H2O2</text>
        <dbReference type="Rhea" id="RHEA:17357"/>
        <dbReference type="ChEBI" id="CHEBI:15379"/>
        <dbReference type="ChEBI" id="CHEBI:16240"/>
        <dbReference type="ChEBI" id="CHEBI:16520"/>
        <dbReference type="ChEBI" id="CHEBI:17412"/>
        <dbReference type="EC" id="1.8.3.2"/>
    </reaction>
</comment>
<dbReference type="PROSITE" id="PS51324">
    <property type="entry name" value="ERV_ALR"/>
    <property type="match status" value="1"/>
</dbReference>
<evidence type="ECO:0000256" key="7">
    <source>
        <dbReference type="ARBA" id="ARBA00023157"/>
    </source>
</evidence>
<evidence type="ECO:0000256" key="9">
    <source>
        <dbReference type="ARBA" id="ARBA00048864"/>
    </source>
</evidence>
<evidence type="ECO:0000256" key="8">
    <source>
        <dbReference type="ARBA" id="ARBA00023180"/>
    </source>
</evidence>
<dbReference type="InterPro" id="IPR017905">
    <property type="entry name" value="ERV/ALR_sulphydryl_oxidase"/>
</dbReference>
<keyword evidence="13" id="KW-1185">Reference proteome</keyword>
<reference evidence="14" key="1">
    <citation type="submission" date="2025-08" db="UniProtKB">
        <authorList>
            <consortium name="RefSeq"/>
        </authorList>
    </citation>
    <scope>IDENTIFICATION</scope>
    <source>
        <strain evidence="14">15112-1751.03</strain>
        <tissue evidence="14">Whole Adult</tissue>
    </source>
</reference>
<dbReference type="InterPro" id="IPR036249">
    <property type="entry name" value="Thioredoxin-like_sf"/>
</dbReference>
<keyword evidence="6 10" id="KW-0560">Oxidoreductase</keyword>
<keyword evidence="4 11" id="KW-0732">Signal</keyword>
<dbReference type="OrthoDB" id="59470at2759"/>
<evidence type="ECO:0000313" key="14">
    <source>
        <dbReference type="RefSeq" id="XP_034114939.1"/>
    </source>
</evidence>
<comment type="cofactor">
    <cofactor evidence="1 10">
        <name>FAD</name>
        <dbReference type="ChEBI" id="CHEBI:57692"/>
    </cofactor>
</comment>
<proteinExistence type="inferred from homology"/>
<dbReference type="GO" id="GO:0006457">
    <property type="term" value="P:protein folding"/>
    <property type="evidence" value="ECO:0007669"/>
    <property type="project" value="TreeGrafter"/>
</dbReference>
<dbReference type="RefSeq" id="XP_034114939.1">
    <property type="nucleotide sequence ID" value="XM_034259048.2"/>
</dbReference>
<evidence type="ECO:0000256" key="2">
    <source>
        <dbReference type="ARBA" id="ARBA00006041"/>
    </source>
</evidence>
<dbReference type="Proteomes" id="UP000515160">
    <property type="component" value="Chromosome 2R"/>
</dbReference>
<gene>
    <name evidence="14" type="primary">LOC117574981</name>
</gene>
<dbReference type="EC" id="1.8.3.2" evidence="10"/>
<dbReference type="GO" id="GO:0003756">
    <property type="term" value="F:protein disulfide isomerase activity"/>
    <property type="evidence" value="ECO:0007669"/>
    <property type="project" value="TreeGrafter"/>
</dbReference>
<dbReference type="Gene3D" id="3.40.30.10">
    <property type="entry name" value="Glutaredoxin"/>
    <property type="match status" value="2"/>
</dbReference>
<dbReference type="InterPro" id="IPR036774">
    <property type="entry name" value="ERV/ALR_sulphydryl_oxid_sf"/>
</dbReference>
<keyword evidence="8" id="KW-0325">Glycoprotein</keyword>
<dbReference type="Pfam" id="PF00085">
    <property type="entry name" value="Thioredoxin"/>
    <property type="match status" value="1"/>
</dbReference>
<evidence type="ECO:0000313" key="13">
    <source>
        <dbReference type="Proteomes" id="UP000515160"/>
    </source>
</evidence>
<dbReference type="InterPro" id="IPR042568">
    <property type="entry name" value="QSOX_FAD-bd_sf"/>
</dbReference>
<evidence type="ECO:0000259" key="12">
    <source>
        <dbReference type="PROSITE" id="PS51324"/>
    </source>
</evidence>
<sequence length="559" mass="63241">MIHSLRPHIVLALLLCVLCIDICVADATSAAAVIEPSLYSPEDNVQILNNDTLEEHLYNSSTCNFVQFINYFCGDCRRYAHTFKQIAWRLYDWRRLLTVSVVDCAQERNVQICRDYNIRQTPTLRLFPPHFQRNEQQIGFDVDPHEPAAIYTKLAEYMAQIKYTPELPNFEPITAEDNQLTLQKSVDYCNTISYIVLVYQPVGTTIGRDLILDLLRWPIVAVRQLDDQLLFTNFGLEPSNKLALIDCGGNALALQPAADSTEAYVASVTKYLQTVGHMAEPQLVTTPAPNVTKFSLDGEQAAIISTVLHGQPKVYRADLEQAIDKLLHIELPKVQVFKGENMLALQQLLKVLRLFNPLNASGKQLINRLSDFVNSIDASGELSGVAFQMQVENHERKLPKVFKSKRYVGCIASGPFLRGFTCSLWTLFHYLTVESAKSTDLPPGAVLATIHGFAKHFFGCGDCVQHFMGMAERRKLFEVKNADEQILWLWEAHNEVNERIAGDSTEDPKFPKLQYPSQELCEKCHNPTWNRKEVLAFLKCVYDKKNLSSYGLPTANGYD</sequence>
<evidence type="ECO:0000256" key="6">
    <source>
        <dbReference type="ARBA" id="ARBA00023002"/>
    </source>
</evidence>
<keyword evidence="5 10" id="KW-0274">FAD</keyword>
<keyword evidence="3 10" id="KW-0285">Flavoprotein</keyword>
<dbReference type="FunFam" id="1.20.120.310:FF:000001">
    <property type="entry name" value="Sulfhydryl oxidase"/>
    <property type="match status" value="1"/>
</dbReference>
<feature type="domain" description="ERV/ALR sulfhydryl oxidase" evidence="12">
    <location>
        <begin position="413"/>
        <end position="515"/>
    </location>
</feature>
<dbReference type="Gene3D" id="1.20.120.1960">
    <property type="entry name" value="QSOX sulfhydryl oxidase domain"/>
    <property type="match status" value="1"/>
</dbReference>
<evidence type="ECO:0000256" key="4">
    <source>
        <dbReference type="ARBA" id="ARBA00022729"/>
    </source>
</evidence>
<dbReference type="Pfam" id="PF04777">
    <property type="entry name" value="Evr1_Alr"/>
    <property type="match status" value="1"/>
</dbReference>
<dbReference type="SUPFAM" id="SSF69000">
    <property type="entry name" value="FAD-dependent thiol oxidase"/>
    <property type="match status" value="1"/>
</dbReference>
<dbReference type="Gene3D" id="1.20.120.310">
    <property type="entry name" value="ERV/ALR sulfhydryl oxidase domain"/>
    <property type="match status" value="1"/>
</dbReference>
<dbReference type="PANTHER" id="PTHR22897">
    <property type="entry name" value="QUIESCIN Q6-RELATED SULFHYDRYL OXIDASE"/>
    <property type="match status" value="1"/>
</dbReference>
<dbReference type="GeneID" id="117574981"/>
<comment type="similarity">
    <text evidence="2">Belongs to the quiescin-sulfhydryl oxidase (QSOX) family.</text>
</comment>
<evidence type="ECO:0000256" key="10">
    <source>
        <dbReference type="RuleBase" id="RU371123"/>
    </source>
</evidence>
<dbReference type="PANTHER" id="PTHR22897:SF8">
    <property type="entry name" value="SULFHYDRYL OXIDASE"/>
    <property type="match status" value="1"/>
</dbReference>
<dbReference type="AlphaFoldDB" id="A0A6P8XPG1"/>
<dbReference type="SUPFAM" id="SSF52833">
    <property type="entry name" value="Thioredoxin-like"/>
    <property type="match status" value="1"/>
</dbReference>
<dbReference type="GO" id="GO:0005615">
    <property type="term" value="C:extracellular space"/>
    <property type="evidence" value="ECO:0007669"/>
    <property type="project" value="TreeGrafter"/>
</dbReference>
<evidence type="ECO:0000256" key="11">
    <source>
        <dbReference type="SAM" id="SignalP"/>
    </source>
</evidence>
<feature type="chain" id="PRO_5027907687" description="Sulfhydryl oxidase" evidence="11">
    <location>
        <begin position="26"/>
        <end position="559"/>
    </location>
</feature>
<name>A0A6P8XPG1_DROAB</name>